<sequence>MEYTIIRVYRVVAGSQAEATDRLMEAFENGVQRDYLAADIVKPHDEPKVSAIHRPVSWWALARRQLLGR</sequence>
<accession>A0A7W7U4F7</accession>
<name>A0A7W7U4F7_9ACTN</name>
<comment type="caution">
    <text evidence="1">The sequence shown here is derived from an EMBL/GenBank/DDBJ whole genome shotgun (WGS) entry which is preliminary data.</text>
</comment>
<gene>
    <name evidence="1" type="ORF">GGE06_005710</name>
</gene>
<protein>
    <submittedName>
        <fullName evidence="1">Uncharacterized protein</fullName>
    </submittedName>
</protein>
<evidence type="ECO:0000313" key="2">
    <source>
        <dbReference type="Proteomes" id="UP000582643"/>
    </source>
</evidence>
<dbReference type="RefSeq" id="WP_184932089.1">
    <property type="nucleotide sequence ID" value="NZ_JACHJY010000008.1"/>
</dbReference>
<dbReference type="Proteomes" id="UP000582643">
    <property type="component" value="Unassembled WGS sequence"/>
</dbReference>
<proteinExistence type="predicted"/>
<evidence type="ECO:0000313" key="1">
    <source>
        <dbReference type="EMBL" id="MBB4984764.1"/>
    </source>
</evidence>
<reference evidence="1 2" key="1">
    <citation type="submission" date="2020-08" db="EMBL/GenBank/DDBJ databases">
        <title>Genomic Encyclopedia of Type Strains, Phase III (KMG-III): the genomes of soil and plant-associated and newly described type strains.</title>
        <authorList>
            <person name="Whitman W."/>
        </authorList>
    </citation>
    <scope>NUCLEOTIDE SEQUENCE [LARGE SCALE GENOMIC DNA]</scope>
    <source>
        <strain evidence="1 2">SFB5A</strain>
    </source>
</reference>
<dbReference type="EMBL" id="JACHJY010000008">
    <property type="protein sequence ID" value="MBB4984764.1"/>
    <property type="molecule type" value="Genomic_DNA"/>
</dbReference>
<dbReference type="AlphaFoldDB" id="A0A7W7U4F7"/>
<organism evidence="1 2">
    <name type="scientific">Streptomyces nymphaeiformis</name>
    <dbReference type="NCBI Taxonomy" id="2663842"/>
    <lineage>
        <taxon>Bacteria</taxon>
        <taxon>Bacillati</taxon>
        <taxon>Actinomycetota</taxon>
        <taxon>Actinomycetes</taxon>
        <taxon>Kitasatosporales</taxon>
        <taxon>Streptomycetaceae</taxon>
        <taxon>Streptomyces</taxon>
    </lineage>
</organism>
<keyword evidence="2" id="KW-1185">Reference proteome</keyword>